<evidence type="ECO:0000313" key="9">
    <source>
        <dbReference type="EMBL" id="GAV07717.1"/>
    </source>
</evidence>
<feature type="compositionally biased region" description="Low complexity" evidence="6">
    <location>
        <begin position="1953"/>
        <end position="1965"/>
    </location>
</feature>
<keyword evidence="4" id="KW-0325">Glycoprotein</keyword>
<comment type="caution">
    <text evidence="9">The sequence shown here is derived from an EMBL/GenBank/DDBJ whole genome shotgun (WGS) entry which is preliminary data.</text>
</comment>
<dbReference type="InterPro" id="IPR050733">
    <property type="entry name" value="Vitellogenin/Apolipophorin"/>
</dbReference>
<dbReference type="InterPro" id="IPR015819">
    <property type="entry name" value="Lipid_transp_b-sht_shell"/>
</dbReference>
<feature type="region of interest" description="Disordered" evidence="6">
    <location>
        <begin position="2053"/>
        <end position="2072"/>
    </location>
</feature>
<dbReference type="Pfam" id="PF01347">
    <property type="entry name" value="Vitellogenin_N"/>
    <property type="match status" value="1"/>
</dbReference>
<evidence type="ECO:0000256" key="4">
    <source>
        <dbReference type="ARBA" id="ARBA00023180"/>
    </source>
</evidence>
<feature type="chain" id="PRO_5008899152" description="Vitellogenin domain-containing protein" evidence="7">
    <location>
        <begin position="23"/>
        <end position="2253"/>
    </location>
</feature>
<dbReference type="PANTHER" id="PTHR23345:SF15">
    <property type="entry name" value="VITELLOGENIN 1-RELATED"/>
    <property type="match status" value="1"/>
</dbReference>
<evidence type="ECO:0000259" key="8">
    <source>
        <dbReference type="PROSITE" id="PS51211"/>
    </source>
</evidence>
<sequence length="2253" mass="245852">MATMRYCLSLILLLSAVCLAYSESCAQKTCIEGAFRFVPGKTYKYSYSTVAKFGDASASGTAEAFTMHMEAQMTFLSACNVQLQTTLVNVSQESQVLPTGIIQDLKSGLEKNMVNFAFYNGKIGEVCWESDESATVLNVKKGILSAFQVAATTSSGFTKGTFLEVNLAGECPTIYTLNNGENNLLYLNRTWSTSKCSKVWPVLPAQTAGLGQVFQFRMNSEPSCQHLITDGIIKSASCLERHSLKSFSKKTAPIVVRVVQHLIFKEVTATTMPKKALTKPTSGTLRFELKPISETIKDSTTSVELLNWFCRSSQTEVKSDTPMLFKSLVRKLRAVTDCTTMEGVYRQLVAATTCPSMATDKKTRFVLEAMTAVNSACSVDLVSKLISTDEVDMTEANLWFSSLAFVQPVTSEMLQSLKALLPRRDLPRAGYLGISTMARNYAQYDTKSDSQLVSSIAMTILAKLNPDCQTTSEDVDMMVTYLKAIGNIGPVSQKIEDVLLLLLQCKAKALPIRIAAIDALRFRQCSTSASQFSQVKSTFLTILDDASEDTELRTVVFQALMSCPDQEVIQRTVQTVNAQGTDTQLKSYMGSFIQTLEKTSASTTPAKMAQSLLSTYKIGLPKTSLWSSKNFKYVLGNVTGNAPAVVDGNLLFVDSYLPRSADLGLAVELFGQQVKLIQAGARLENFEQVIERLMTSLYKKSSKDRTKIAEDSIPSGKGVYADPDLSTYLRIFGGDVAFLTYGDLRKAAADYISQQMGALDYFFGRQKMTPFELSRNIMLVDSTYQIPTTSGLPISLQLTATASGKVSGQTRLNIGGFFKAQSPLSLEGTIAPSLALEIEATFLLKVDTMSTGLRTVTTIHSSTSFGGSIEYQNGQYIRSSLTNPQQRQNLLTFDTKSYAIRNDQRSVILGNPATSKRVVQHACSDKLTKRIFGVTLCSLIASEDPANGGLRDGLLPAHFQVWIDKTDATLTSYNFELGFPHSDKWEFNALIDTPGSTINRRFQAMYKFDDEGKIKGALATPWKQFDLTGLFQMSSDELRLEVLEDKTRPYRLLINRVPSSGQEQNFRVQLEYRSLRNGGNQQVLLGHSTRHFTTVTNLLKRLSTISLEFSEYPQMNKLIQMEVLRSPQSFKKHLETTWSIYGPDFRNEDQKIFLHTFFSTKQIDDKYNLTTAMQLRMPRSAEVTPMEAEIGYTQEWDKAYKFFDGRLETKSMLGEKSARLAWENQWSTKKSLTVKADVVGLPTTASLEATVKAASIDRQRSYPFEVKVNMAHEKPIKVAGEFTGGANDGSVTMDVLRDDQPYLTSSHSLRWPALMIDSQYQMAGQTGRLEANKVTALDWTVKGNWVKGGEQWSSLVGLIPLGSNGLNALAVLTKYTPADYTTRKYGVDVAIQTDGQVTPLDVRTSLTLFAGTSQHALRHALQLSLKPTEKRFLSLGDLTINVGSPTSTLMGMEVEVSSIAAMKAMASAKFLHNMTMAILPKFLSTAASVVLGGHNKPTTHRFFFTTDGDNGIPAIESVVDMTYARPSAGPKSLNMSGIINGTFIAKKSMTDDIRFNMLLWANPKSQQASLSIQTPYSPLKTGKIEVQVNESSNLLQKKQLRVVRNQIIMMEAEGLVAKSKTPVAELTTANWTVKVPPISDKTSRLMLKKTLDKLNKMSSYKMDLYPGQEITAAFSAMLTTANSSTDLTFYVPKKTLKGKFTQGSKKGIFGDFSVEVAWDALRNAAKQMKVAHKAPQVAADDEVSGWSVQHPLVPESMASVSLSEVPQRLVDIVQYSQDELHDVLTSFKVDEAREMALHAFEVSSWATVSEPEVMVQRLRRNAYAMAMAGGGGGCGGCGGSGAMAMAGAGCPSSCASSSSSFGAMASSIQSQLSQVMQDMVSKFQQQARQPVQSQSQTQAIYLTGGMQASYPAPAASPCGSGYSQQSSACLPSPASQPQTHRIHIQLSQPQVSYSAPSSSYQQAHYPAPPPQPSYQQAQAQSPAIYPSYSVSQAAPSYSPVDAYQSPYYQAQSSQGSSQYASAGQSHSSSASSPSQSYSVPVANGHLTIQIHTSGAQAQPAAPAPQACSPGSQSPGCPGSINYMASGSSSNSYQASASNQQQYVMSGQLPYGGGAEPRLQYCTPGSTEKGVCLNGGEASLEPTRSKRSAETIQDMSNGISHYLKVAKKAVNGLWQSLSAQPEVQYLMDTVNDETIVKSGNEAIHTIKTYVSNAVDNVKMEQVLAYANAIWTDTTEDGRDEFGNDLSGNAVTVHG</sequence>
<dbReference type="Proteomes" id="UP000186922">
    <property type="component" value="Unassembled WGS sequence"/>
</dbReference>
<dbReference type="InterPro" id="IPR015816">
    <property type="entry name" value="Vitellinogen_b-sht_N"/>
</dbReference>
<reference evidence="9 10" key="1">
    <citation type="journal article" date="2016" name="Nat. Commun.">
        <title>Extremotolerant tardigrade genome and improved radiotolerance of human cultured cells by tardigrade-unique protein.</title>
        <authorList>
            <person name="Hashimoto T."/>
            <person name="Horikawa D.D."/>
            <person name="Saito Y."/>
            <person name="Kuwahara H."/>
            <person name="Kozuka-Hata H."/>
            <person name="Shin-I T."/>
            <person name="Minakuchi Y."/>
            <person name="Ohishi K."/>
            <person name="Motoyama A."/>
            <person name="Aizu T."/>
            <person name="Enomoto A."/>
            <person name="Kondo K."/>
            <person name="Tanaka S."/>
            <person name="Hara Y."/>
            <person name="Koshikawa S."/>
            <person name="Sagara H."/>
            <person name="Miura T."/>
            <person name="Yokobori S."/>
            <person name="Miyagawa K."/>
            <person name="Suzuki Y."/>
            <person name="Kubo T."/>
            <person name="Oyama M."/>
            <person name="Kohara Y."/>
            <person name="Fujiyama A."/>
            <person name="Arakawa K."/>
            <person name="Katayama T."/>
            <person name="Toyoda A."/>
            <person name="Kunieda T."/>
        </authorList>
    </citation>
    <scope>NUCLEOTIDE SEQUENCE [LARGE SCALE GENOMIC DNA]</scope>
    <source>
        <strain evidence="9 10">YOKOZUNA-1</strain>
    </source>
</reference>
<keyword evidence="1 7" id="KW-0732">Signal</keyword>
<dbReference type="STRING" id="947166.A0A1D1W2G2"/>
<accession>A0A1D1W2G2</accession>
<evidence type="ECO:0000256" key="1">
    <source>
        <dbReference type="ARBA" id="ARBA00022729"/>
    </source>
</evidence>
<organism evidence="9 10">
    <name type="scientific">Ramazzottius varieornatus</name>
    <name type="common">Water bear</name>
    <name type="synonym">Tardigrade</name>
    <dbReference type="NCBI Taxonomy" id="947166"/>
    <lineage>
        <taxon>Eukaryota</taxon>
        <taxon>Metazoa</taxon>
        <taxon>Ecdysozoa</taxon>
        <taxon>Tardigrada</taxon>
        <taxon>Eutardigrada</taxon>
        <taxon>Parachela</taxon>
        <taxon>Hypsibioidea</taxon>
        <taxon>Ramazzottiidae</taxon>
        <taxon>Ramazzottius</taxon>
    </lineage>
</organism>
<feature type="domain" description="Vitellogenin" evidence="8">
    <location>
        <begin position="37"/>
        <end position="661"/>
    </location>
</feature>
<dbReference type="InterPro" id="IPR011030">
    <property type="entry name" value="Lipovitellin_superhlx_dom"/>
</dbReference>
<dbReference type="InterPro" id="IPR015255">
    <property type="entry name" value="Vitellinogen_open_b-sht"/>
</dbReference>
<dbReference type="EMBL" id="BDGG01000015">
    <property type="protein sequence ID" value="GAV07717.1"/>
    <property type="molecule type" value="Genomic_DNA"/>
</dbReference>
<evidence type="ECO:0000256" key="7">
    <source>
        <dbReference type="SAM" id="SignalP"/>
    </source>
</evidence>
<evidence type="ECO:0000256" key="5">
    <source>
        <dbReference type="PROSITE-ProRule" id="PRU00557"/>
    </source>
</evidence>
<evidence type="ECO:0000256" key="6">
    <source>
        <dbReference type="SAM" id="MobiDB-lite"/>
    </source>
</evidence>
<dbReference type="PANTHER" id="PTHR23345">
    <property type="entry name" value="VITELLOGENIN-RELATED"/>
    <property type="match status" value="1"/>
</dbReference>
<dbReference type="InterPro" id="IPR001747">
    <property type="entry name" value="Vitellogenin_N"/>
</dbReference>
<dbReference type="PROSITE" id="PS51211">
    <property type="entry name" value="VITELLOGENIN"/>
    <property type="match status" value="1"/>
</dbReference>
<dbReference type="OrthoDB" id="6484170at2759"/>
<comment type="caution">
    <text evidence="5">Lacks conserved residue(s) required for the propagation of feature annotation.</text>
</comment>
<dbReference type="SMART" id="SM01169">
    <property type="entry name" value="DUF1943"/>
    <property type="match status" value="1"/>
</dbReference>
<dbReference type="Gene3D" id="2.30.230.10">
    <property type="entry name" value="Lipovitellin, beta-sheet shell regions, chain A"/>
    <property type="match status" value="1"/>
</dbReference>
<proteinExistence type="predicted"/>
<gene>
    <name evidence="9" type="primary">RvY_17524-1</name>
    <name evidence="9" type="synonym">RvY_17524.1</name>
    <name evidence="9" type="ORF">RvY_17524</name>
</gene>
<protein>
    <recommendedName>
        <fullName evidence="8">Vitellogenin domain-containing protein</fullName>
    </recommendedName>
</protein>
<dbReference type="Pfam" id="PF09172">
    <property type="entry name" value="Vit_open_b-sht"/>
    <property type="match status" value="1"/>
</dbReference>
<dbReference type="SUPFAM" id="SSF48431">
    <property type="entry name" value="Lipovitellin-phosvitin complex, superhelical domain"/>
    <property type="match status" value="1"/>
</dbReference>
<dbReference type="Gene3D" id="1.25.10.20">
    <property type="entry name" value="Vitellinogen, superhelical"/>
    <property type="match status" value="1"/>
</dbReference>
<evidence type="ECO:0000256" key="2">
    <source>
        <dbReference type="ARBA" id="ARBA00022761"/>
    </source>
</evidence>
<keyword evidence="2" id="KW-0758">Storage protein</keyword>
<evidence type="ECO:0000313" key="10">
    <source>
        <dbReference type="Proteomes" id="UP000186922"/>
    </source>
</evidence>
<dbReference type="Gene3D" id="2.20.80.10">
    <property type="entry name" value="Lipovitellin-phosvitin complex, chain A, domain 4"/>
    <property type="match status" value="1"/>
</dbReference>
<name>A0A1D1W2G2_RAMVA</name>
<dbReference type="GO" id="GO:0005319">
    <property type="term" value="F:lipid transporter activity"/>
    <property type="evidence" value="ECO:0007669"/>
    <property type="project" value="InterPro"/>
</dbReference>
<keyword evidence="10" id="KW-1185">Reference proteome</keyword>
<keyword evidence="3" id="KW-1015">Disulfide bond</keyword>
<feature type="signal peptide" evidence="7">
    <location>
        <begin position="1"/>
        <end position="22"/>
    </location>
</feature>
<dbReference type="SMART" id="SM00638">
    <property type="entry name" value="LPD_N"/>
    <property type="match status" value="1"/>
</dbReference>
<dbReference type="SUPFAM" id="SSF56968">
    <property type="entry name" value="Lipovitellin-phosvitin complex, beta-sheet shell regions"/>
    <property type="match status" value="2"/>
</dbReference>
<feature type="region of interest" description="Disordered" evidence="6">
    <location>
        <begin position="2018"/>
        <end position="2038"/>
    </location>
</feature>
<evidence type="ECO:0000256" key="3">
    <source>
        <dbReference type="ARBA" id="ARBA00023157"/>
    </source>
</evidence>
<dbReference type="CDD" id="cd22541">
    <property type="entry name" value="SP5_N"/>
    <property type="match status" value="1"/>
</dbReference>
<dbReference type="GO" id="GO:0045735">
    <property type="term" value="F:nutrient reservoir activity"/>
    <property type="evidence" value="ECO:0007669"/>
    <property type="project" value="UniProtKB-KW"/>
</dbReference>
<feature type="region of interest" description="Disordered" evidence="6">
    <location>
        <begin position="1953"/>
        <end position="1980"/>
    </location>
</feature>